<evidence type="ECO:0000313" key="5">
    <source>
        <dbReference type="EMBL" id="SVA03577.1"/>
    </source>
</evidence>
<dbReference type="AlphaFoldDB" id="A0A381SMI1"/>
<dbReference type="SUPFAM" id="SSF52540">
    <property type="entry name" value="P-loop containing nucleoside triphosphate hydrolases"/>
    <property type="match status" value="1"/>
</dbReference>
<dbReference type="GO" id="GO:0005886">
    <property type="term" value="C:plasma membrane"/>
    <property type="evidence" value="ECO:0007669"/>
    <property type="project" value="TreeGrafter"/>
</dbReference>
<dbReference type="PANTHER" id="PTHR45772">
    <property type="entry name" value="CONSERVED COMPONENT OF ABC TRANSPORTER FOR NATURAL AMINO ACIDS-RELATED"/>
    <property type="match status" value="1"/>
</dbReference>
<evidence type="ECO:0000256" key="1">
    <source>
        <dbReference type="ARBA" id="ARBA00022448"/>
    </source>
</evidence>
<dbReference type="InterPro" id="IPR003439">
    <property type="entry name" value="ABC_transporter-like_ATP-bd"/>
</dbReference>
<dbReference type="Gene3D" id="3.40.50.300">
    <property type="entry name" value="P-loop containing nucleotide triphosphate hydrolases"/>
    <property type="match status" value="1"/>
</dbReference>
<dbReference type="SMART" id="SM00382">
    <property type="entry name" value="AAA"/>
    <property type="match status" value="1"/>
</dbReference>
<dbReference type="CDD" id="cd03219">
    <property type="entry name" value="ABC_Mj1267_LivG_branched"/>
    <property type="match status" value="1"/>
</dbReference>
<accession>A0A381SMI1</accession>
<dbReference type="GO" id="GO:0005524">
    <property type="term" value="F:ATP binding"/>
    <property type="evidence" value="ECO:0007669"/>
    <property type="project" value="UniProtKB-KW"/>
</dbReference>
<dbReference type="GO" id="GO:0016887">
    <property type="term" value="F:ATP hydrolysis activity"/>
    <property type="evidence" value="ECO:0007669"/>
    <property type="project" value="InterPro"/>
</dbReference>
<dbReference type="Pfam" id="PF00005">
    <property type="entry name" value="ABC_tran"/>
    <property type="match status" value="1"/>
</dbReference>
<dbReference type="Pfam" id="PF12399">
    <property type="entry name" value="BCA_ABC_TP_C"/>
    <property type="match status" value="1"/>
</dbReference>
<dbReference type="InterPro" id="IPR032823">
    <property type="entry name" value="BCA_ABC_TP_C"/>
</dbReference>
<proteinExistence type="predicted"/>
<gene>
    <name evidence="5" type="ORF">METZ01_LOCUS56431</name>
</gene>
<keyword evidence="3" id="KW-0067">ATP-binding</keyword>
<organism evidence="5">
    <name type="scientific">marine metagenome</name>
    <dbReference type="NCBI Taxonomy" id="408172"/>
    <lineage>
        <taxon>unclassified sequences</taxon>
        <taxon>metagenomes</taxon>
        <taxon>ecological metagenomes</taxon>
    </lineage>
</organism>
<feature type="domain" description="ABC transporter" evidence="4">
    <location>
        <begin position="4"/>
        <end position="243"/>
    </location>
</feature>
<dbReference type="InterPro" id="IPR003593">
    <property type="entry name" value="AAA+_ATPase"/>
</dbReference>
<evidence type="ECO:0000259" key="4">
    <source>
        <dbReference type="PROSITE" id="PS50893"/>
    </source>
</evidence>
<dbReference type="PROSITE" id="PS00211">
    <property type="entry name" value="ABC_TRANSPORTER_1"/>
    <property type="match status" value="1"/>
</dbReference>
<protein>
    <recommendedName>
        <fullName evidence="4">ABC transporter domain-containing protein</fullName>
    </recommendedName>
</protein>
<keyword evidence="1" id="KW-0813">Transport</keyword>
<dbReference type="PROSITE" id="PS50893">
    <property type="entry name" value="ABC_TRANSPORTER_2"/>
    <property type="match status" value="1"/>
</dbReference>
<dbReference type="InterPro" id="IPR017871">
    <property type="entry name" value="ABC_transporter-like_CS"/>
</dbReference>
<dbReference type="InterPro" id="IPR027417">
    <property type="entry name" value="P-loop_NTPase"/>
</dbReference>
<name>A0A381SMI1_9ZZZZ</name>
<dbReference type="PANTHER" id="PTHR45772:SF9">
    <property type="entry name" value="CONSERVED COMPONENT OF ABC TRANSPORTER FOR NATURAL AMINO ACIDS"/>
    <property type="match status" value="1"/>
</dbReference>
<evidence type="ECO:0000256" key="3">
    <source>
        <dbReference type="ARBA" id="ARBA00022840"/>
    </source>
</evidence>
<dbReference type="EMBL" id="UINC01003126">
    <property type="protein sequence ID" value="SVA03577.1"/>
    <property type="molecule type" value="Genomic_DNA"/>
</dbReference>
<evidence type="ECO:0000256" key="2">
    <source>
        <dbReference type="ARBA" id="ARBA00022741"/>
    </source>
</evidence>
<sequence length="250" mass="27374">MSILQVNNLAKHFGGLVAVKDLTLSIKPGEIRGLIGPNGCGKTTTMNMLAGLYKPTRGDVRYHGKSIVKLPPHIRTAQGIMRTFQIPKLFSEMTVEENMMVPALATSTEKTPEFIEALENKATEKLTFCKLDHVSHLLAKQLSGGQRMLLQIARGLMVEGLELFLMDEPFAGINQVIKETIMDAIMEMNDNQGITFLIVSHEMSSVRRLCQTVCVMHEGSLIAEGSMTEVANDPLVIEAYLGGQNAASDS</sequence>
<reference evidence="5" key="1">
    <citation type="submission" date="2018-05" db="EMBL/GenBank/DDBJ databases">
        <authorList>
            <person name="Lanie J.A."/>
            <person name="Ng W.-L."/>
            <person name="Kazmierczak K.M."/>
            <person name="Andrzejewski T.M."/>
            <person name="Davidsen T.M."/>
            <person name="Wayne K.J."/>
            <person name="Tettelin H."/>
            <person name="Glass J.I."/>
            <person name="Rusch D."/>
            <person name="Podicherti R."/>
            <person name="Tsui H.-C.T."/>
            <person name="Winkler M.E."/>
        </authorList>
    </citation>
    <scope>NUCLEOTIDE SEQUENCE</scope>
</reference>
<dbReference type="InterPro" id="IPR051120">
    <property type="entry name" value="ABC_AA/LPS_Transport"/>
</dbReference>
<keyword evidence="2" id="KW-0547">Nucleotide-binding</keyword>